<evidence type="ECO:0000256" key="2">
    <source>
        <dbReference type="ARBA" id="ARBA00023034"/>
    </source>
</evidence>
<dbReference type="PANTHER" id="PTHR18921:SF2">
    <property type="entry name" value="THYROID RECEPTOR-INTERACTING PROTEIN 11"/>
    <property type="match status" value="1"/>
</dbReference>
<protein>
    <submittedName>
        <fullName evidence="5">Uncharacterized protein</fullName>
    </submittedName>
</protein>
<comment type="subcellular location">
    <subcellularLocation>
        <location evidence="1">Golgi apparatus</location>
    </subcellularLocation>
</comment>
<keyword evidence="3" id="KW-0175">Coiled coil</keyword>
<comment type="caution">
    <text evidence="5">The sequence shown here is derived from an EMBL/GenBank/DDBJ whole genome shotgun (WGS) entry which is preliminary data.</text>
</comment>
<evidence type="ECO:0000256" key="4">
    <source>
        <dbReference type="SAM" id="MobiDB-lite"/>
    </source>
</evidence>
<dbReference type="GO" id="GO:0031267">
    <property type="term" value="F:small GTPase binding"/>
    <property type="evidence" value="ECO:0007669"/>
    <property type="project" value="TreeGrafter"/>
</dbReference>
<evidence type="ECO:0000256" key="1">
    <source>
        <dbReference type="ARBA" id="ARBA00004555"/>
    </source>
</evidence>
<reference evidence="5 6" key="1">
    <citation type="submission" date="2022-11" db="EMBL/GenBank/DDBJ databases">
        <title>Whole genome sequence of Eschrichtius robustus ER-17-0199.</title>
        <authorList>
            <person name="Bruniche-Olsen A."/>
            <person name="Black A.N."/>
            <person name="Fields C.J."/>
            <person name="Walden K."/>
            <person name="Dewoody J.A."/>
        </authorList>
    </citation>
    <scope>NUCLEOTIDE SEQUENCE [LARGE SCALE GENOMIC DNA]</scope>
    <source>
        <strain evidence="5">ER-17-0199</strain>
        <tissue evidence="5">Blubber</tissue>
    </source>
</reference>
<dbReference type="EMBL" id="JAIQCJ010000020">
    <property type="protein sequence ID" value="KAJ8798627.1"/>
    <property type="molecule type" value="Genomic_DNA"/>
</dbReference>
<proteinExistence type="predicted"/>
<sequence length="211" mass="24777">MKPDGLSESSKLLKEEIEELRKLTEEKDATIRTLQEDNQRLSDSITDSSELERKRREQMDSEMKQLWEKQDVLQNLLKEKELLIKAKSDELLSLSENFTNVVSENELLRQGVINLKERVVNFELDMCKLKEENEKLVETSREEETKSRDKDVVFCDAEREKELKYVAMKEKVLAFEHLLKETELSKTGIKSAFKCSYINARKDYYVSTGQK</sequence>
<dbReference type="AlphaFoldDB" id="A0AB34I242"/>
<dbReference type="GO" id="GO:0005794">
    <property type="term" value="C:Golgi apparatus"/>
    <property type="evidence" value="ECO:0007669"/>
    <property type="project" value="UniProtKB-SubCell"/>
</dbReference>
<dbReference type="PANTHER" id="PTHR18921">
    <property type="entry name" value="MYOSIN HEAVY CHAIN - RELATED"/>
    <property type="match status" value="1"/>
</dbReference>
<accession>A0AB34I242</accession>
<organism evidence="5 6">
    <name type="scientific">Eschrichtius robustus</name>
    <name type="common">California gray whale</name>
    <name type="synonym">Eschrichtius gibbosus</name>
    <dbReference type="NCBI Taxonomy" id="9764"/>
    <lineage>
        <taxon>Eukaryota</taxon>
        <taxon>Metazoa</taxon>
        <taxon>Chordata</taxon>
        <taxon>Craniata</taxon>
        <taxon>Vertebrata</taxon>
        <taxon>Euteleostomi</taxon>
        <taxon>Mammalia</taxon>
        <taxon>Eutheria</taxon>
        <taxon>Laurasiatheria</taxon>
        <taxon>Artiodactyla</taxon>
        <taxon>Whippomorpha</taxon>
        <taxon>Cetacea</taxon>
        <taxon>Mysticeti</taxon>
        <taxon>Eschrichtiidae</taxon>
        <taxon>Eschrichtius</taxon>
    </lineage>
</organism>
<keyword evidence="2" id="KW-0333">Golgi apparatus</keyword>
<feature type="region of interest" description="Disordered" evidence="4">
    <location>
        <begin position="31"/>
        <end position="59"/>
    </location>
</feature>
<gene>
    <name evidence="5" type="ORF">J1605_016430</name>
</gene>
<feature type="compositionally biased region" description="Basic and acidic residues" evidence="4">
    <location>
        <begin position="31"/>
        <end position="40"/>
    </location>
</feature>
<evidence type="ECO:0000256" key="3">
    <source>
        <dbReference type="ARBA" id="ARBA00023054"/>
    </source>
</evidence>
<feature type="compositionally biased region" description="Basic and acidic residues" evidence="4">
    <location>
        <begin position="50"/>
        <end position="59"/>
    </location>
</feature>
<evidence type="ECO:0000313" key="6">
    <source>
        <dbReference type="Proteomes" id="UP001159641"/>
    </source>
</evidence>
<name>A0AB34I242_ESCRO</name>
<dbReference type="Proteomes" id="UP001159641">
    <property type="component" value="Unassembled WGS sequence"/>
</dbReference>
<dbReference type="GO" id="GO:0007030">
    <property type="term" value="P:Golgi organization"/>
    <property type="evidence" value="ECO:0007669"/>
    <property type="project" value="TreeGrafter"/>
</dbReference>
<dbReference type="GO" id="GO:0006888">
    <property type="term" value="P:endoplasmic reticulum to Golgi vesicle-mediated transport"/>
    <property type="evidence" value="ECO:0007669"/>
    <property type="project" value="TreeGrafter"/>
</dbReference>
<evidence type="ECO:0000313" key="5">
    <source>
        <dbReference type="EMBL" id="KAJ8798627.1"/>
    </source>
</evidence>
<keyword evidence="6" id="KW-1185">Reference proteome</keyword>